<dbReference type="SUPFAM" id="SSF110395">
    <property type="entry name" value="CutC-like"/>
    <property type="match status" value="1"/>
</dbReference>
<evidence type="ECO:0000313" key="4">
    <source>
        <dbReference type="Proteomes" id="UP000247702"/>
    </source>
</evidence>
<protein>
    <recommendedName>
        <fullName evidence="2">Copper homeostasis protein cutC homolog</fullName>
    </recommendedName>
</protein>
<evidence type="ECO:0000256" key="1">
    <source>
        <dbReference type="ARBA" id="ARBA00007768"/>
    </source>
</evidence>
<dbReference type="InterPro" id="IPR005627">
    <property type="entry name" value="CutC-like"/>
</dbReference>
<accession>A0A2Z6RBZ0</accession>
<dbReference type="InterPro" id="IPR036822">
    <property type="entry name" value="CutC-like_dom_sf"/>
</dbReference>
<gene>
    <name evidence="3" type="ORF">RclHR1_01710016</name>
</gene>
<evidence type="ECO:0000313" key="3">
    <source>
        <dbReference type="EMBL" id="GBB90216.1"/>
    </source>
</evidence>
<organism evidence="3 4">
    <name type="scientific">Rhizophagus clarus</name>
    <dbReference type="NCBI Taxonomy" id="94130"/>
    <lineage>
        <taxon>Eukaryota</taxon>
        <taxon>Fungi</taxon>
        <taxon>Fungi incertae sedis</taxon>
        <taxon>Mucoromycota</taxon>
        <taxon>Glomeromycotina</taxon>
        <taxon>Glomeromycetes</taxon>
        <taxon>Glomerales</taxon>
        <taxon>Glomeraceae</taxon>
        <taxon>Rhizophagus</taxon>
    </lineage>
</organism>
<name>A0A2Z6RBZ0_9GLOM</name>
<reference evidence="3 4" key="1">
    <citation type="submission" date="2017-11" db="EMBL/GenBank/DDBJ databases">
        <title>The genome of Rhizophagus clarus HR1 reveals common genetic basis of auxotrophy among arbuscular mycorrhizal fungi.</title>
        <authorList>
            <person name="Kobayashi Y."/>
        </authorList>
    </citation>
    <scope>NUCLEOTIDE SEQUENCE [LARGE SCALE GENOMIC DNA]</scope>
    <source>
        <strain evidence="3 4">HR1</strain>
    </source>
</reference>
<evidence type="ECO:0000256" key="2">
    <source>
        <dbReference type="ARBA" id="ARBA00019014"/>
    </source>
</evidence>
<dbReference type="EMBL" id="BEXD01000791">
    <property type="protein sequence ID" value="GBB90216.1"/>
    <property type="molecule type" value="Genomic_DNA"/>
</dbReference>
<dbReference type="AlphaFoldDB" id="A0A2Z6RBZ0"/>
<dbReference type="Pfam" id="PF03932">
    <property type="entry name" value="CutC"/>
    <property type="match status" value="1"/>
</dbReference>
<dbReference type="Proteomes" id="UP000247702">
    <property type="component" value="Unassembled WGS sequence"/>
</dbReference>
<keyword evidence="4" id="KW-1185">Reference proteome</keyword>
<sequence length="87" mass="9590">MSRTIPNIEVCIDSVQSAVNAENGKASRVELCDNLIEGGTTPSSGMIAAVLERIWQIYFLVGYDKTKVLFHLKFKISDETSNIPNSN</sequence>
<dbReference type="STRING" id="94130.A0A2Z6RBZ0"/>
<comment type="similarity">
    <text evidence="1">Belongs to the CutC family.</text>
</comment>
<comment type="caution">
    <text evidence="3">The sequence shown here is derived from an EMBL/GenBank/DDBJ whole genome shotgun (WGS) entry which is preliminary data.</text>
</comment>
<dbReference type="GO" id="GO:0005507">
    <property type="term" value="F:copper ion binding"/>
    <property type="evidence" value="ECO:0007669"/>
    <property type="project" value="TreeGrafter"/>
</dbReference>
<dbReference type="Gene3D" id="3.20.20.380">
    <property type="entry name" value="Copper homeostasis (CutC) domain"/>
    <property type="match status" value="1"/>
</dbReference>
<proteinExistence type="inferred from homology"/>
<dbReference type="PANTHER" id="PTHR12598">
    <property type="entry name" value="COPPER HOMEOSTASIS PROTEIN CUTC"/>
    <property type="match status" value="1"/>
</dbReference>
<dbReference type="PANTHER" id="PTHR12598:SF0">
    <property type="entry name" value="COPPER HOMEOSTASIS PROTEIN CUTC HOMOLOG"/>
    <property type="match status" value="1"/>
</dbReference>